<gene>
    <name evidence="2" type="ordered locus">Sthe_0442</name>
</gene>
<dbReference type="STRING" id="479434.Sthe_0442"/>
<keyword evidence="3" id="KW-1185">Reference proteome</keyword>
<reference evidence="2 3" key="2">
    <citation type="journal article" date="2010" name="Stand. Genomic Sci.">
        <title>Complete genome sequence of Desulfohalobium retbaense type strain (HR(100)).</title>
        <authorList>
            <person name="Spring S."/>
            <person name="Nolan M."/>
            <person name="Lapidus A."/>
            <person name="Glavina Del Rio T."/>
            <person name="Copeland A."/>
            <person name="Tice H."/>
            <person name="Cheng J.F."/>
            <person name="Lucas S."/>
            <person name="Land M."/>
            <person name="Chen F."/>
            <person name="Bruce D."/>
            <person name="Goodwin L."/>
            <person name="Pitluck S."/>
            <person name="Ivanova N."/>
            <person name="Mavromatis K."/>
            <person name="Mikhailova N."/>
            <person name="Pati A."/>
            <person name="Chen A."/>
            <person name="Palaniappan K."/>
            <person name="Hauser L."/>
            <person name="Chang Y.J."/>
            <person name="Jeffries C.D."/>
            <person name="Munk C."/>
            <person name="Kiss H."/>
            <person name="Chain P."/>
            <person name="Han C."/>
            <person name="Brettin T."/>
            <person name="Detter J.C."/>
            <person name="Schuler E."/>
            <person name="Goker M."/>
            <person name="Rohde M."/>
            <person name="Bristow J."/>
            <person name="Eisen J.A."/>
            <person name="Markowitz V."/>
            <person name="Hugenholtz P."/>
            <person name="Kyrpides N.C."/>
            <person name="Klenk H.P."/>
        </authorList>
    </citation>
    <scope>NUCLEOTIDE SEQUENCE [LARGE SCALE GENOMIC DNA]</scope>
    <source>
        <strain evidence="3">ATCC 49802 / DSM 20745 / S 6022</strain>
    </source>
</reference>
<reference evidence="3" key="1">
    <citation type="submission" date="2009-11" db="EMBL/GenBank/DDBJ databases">
        <title>The complete chromosome 1 of Sphaerobacter thermophilus DSM 20745.</title>
        <authorList>
            <person name="Lucas S."/>
            <person name="Copeland A."/>
            <person name="Lapidus A."/>
            <person name="Glavina del Rio T."/>
            <person name="Dalin E."/>
            <person name="Tice H."/>
            <person name="Bruce D."/>
            <person name="Goodwin L."/>
            <person name="Pitluck S."/>
            <person name="Kyrpides N."/>
            <person name="Mavromatis K."/>
            <person name="Ivanova N."/>
            <person name="Mikhailova N."/>
            <person name="LaButti K.M."/>
            <person name="Clum A."/>
            <person name="Sun H.I."/>
            <person name="Brettin T."/>
            <person name="Detter J.C."/>
            <person name="Han C."/>
            <person name="Larimer F."/>
            <person name="Land M."/>
            <person name="Hauser L."/>
            <person name="Markowitz V."/>
            <person name="Cheng J.F."/>
            <person name="Hugenholtz P."/>
            <person name="Woyke T."/>
            <person name="Wu D."/>
            <person name="Steenblock K."/>
            <person name="Schneider S."/>
            <person name="Pukall R."/>
            <person name="Goeker M."/>
            <person name="Klenk H.P."/>
            <person name="Eisen J.A."/>
        </authorList>
    </citation>
    <scope>NUCLEOTIDE SEQUENCE [LARGE SCALE GENOMIC DNA]</scope>
    <source>
        <strain evidence="3">ATCC 49802 / DSM 20745 / S 6022</strain>
    </source>
</reference>
<keyword evidence="1" id="KW-0812">Transmembrane</keyword>
<organism evidence="2 3">
    <name type="scientific">Sphaerobacter thermophilus (strain ATCC 49802 / DSM 20745 / KCCM 41009 / NCIMB 13125 / S 6022)</name>
    <dbReference type="NCBI Taxonomy" id="479434"/>
    <lineage>
        <taxon>Bacteria</taxon>
        <taxon>Pseudomonadati</taxon>
        <taxon>Thermomicrobiota</taxon>
        <taxon>Thermomicrobia</taxon>
        <taxon>Sphaerobacterales</taxon>
        <taxon>Sphaerobacterineae</taxon>
        <taxon>Sphaerobacteraceae</taxon>
        <taxon>Sphaerobacter</taxon>
    </lineage>
</organism>
<keyword evidence="1" id="KW-0472">Membrane</keyword>
<evidence type="ECO:0000313" key="2">
    <source>
        <dbReference type="EMBL" id="ACZ37881.1"/>
    </source>
</evidence>
<dbReference type="Proteomes" id="UP000002027">
    <property type="component" value="Chromosome 1"/>
</dbReference>
<dbReference type="InParanoid" id="D1C7P8"/>
<dbReference type="HOGENOM" id="CLU_218839_0_0_0"/>
<proteinExistence type="predicted"/>
<accession>D1C7P8</accession>
<protein>
    <submittedName>
        <fullName evidence="2">Uncharacterized protein</fullName>
    </submittedName>
</protein>
<dbReference type="KEGG" id="sti:Sthe_0442"/>
<evidence type="ECO:0000256" key="1">
    <source>
        <dbReference type="SAM" id="Phobius"/>
    </source>
</evidence>
<dbReference type="EMBL" id="CP001823">
    <property type="protein sequence ID" value="ACZ37881.1"/>
    <property type="molecule type" value="Genomic_DNA"/>
</dbReference>
<feature type="transmembrane region" description="Helical" evidence="1">
    <location>
        <begin position="12"/>
        <end position="32"/>
    </location>
</feature>
<sequence length="41" mass="4635">MGIIHDLLQLIIPAVVLALIPILFILIFDIGAHLRELFGRR</sequence>
<keyword evidence="1" id="KW-1133">Transmembrane helix</keyword>
<name>D1C7P8_SPHTD</name>
<evidence type="ECO:0000313" key="3">
    <source>
        <dbReference type="Proteomes" id="UP000002027"/>
    </source>
</evidence>
<dbReference type="AlphaFoldDB" id="D1C7P8"/>
<dbReference type="RefSeq" id="WP_012870928.1">
    <property type="nucleotide sequence ID" value="NC_013523.1"/>
</dbReference>